<comment type="caution">
    <text evidence="2">The sequence shown here is derived from an EMBL/GenBank/DDBJ whole genome shotgun (WGS) entry which is preliminary data.</text>
</comment>
<evidence type="ECO:0000313" key="3">
    <source>
        <dbReference type="Proteomes" id="UP000448877"/>
    </source>
</evidence>
<organism evidence="2 3">
    <name type="scientific">Bacteroides cellulosilyticus</name>
    <dbReference type="NCBI Taxonomy" id="246787"/>
    <lineage>
        <taxon>Bacteria</taxon>
        <taxon>Pseudomonadati</taxon>
        <taxon>Bacteroidota</taxon>
        <taxon>Bacteroidia</taxon>
        <taxon>Bacteroidales</taxon>
        <taxon>Bacteroidaceae</taxon>
        <taxon>Bacteroides</taxon>
    </lineage>
</organism>
<evidence type="ECO:0000259" key="1">
    <source>
        <dbReference type="Pfam" id="PF09450"/>
    </source>
</evidence>
<dbReference type="Proteomes" id="UP000448877">
    <property type="component" value="Unassembled WGS sequence"/>
</dbReference>
<protein>
    <submittedName>
        <fullName evidence="2">DUF2019 domain-containing protein</fullName>
    </submittedName>
</protein>
<dbReference type="AlphaFoldDB" id="A0A108T7A1"/>
<dbReference type="InterPro" id="IPR018568">
    <property type="entry name" value="DUF2019"/>
</dbReference>
<dbReference type="InterPro" id="IPR016024">
    <property type="entry name" value="ARM-type_fold"/>
</dbReference>
<dbReference type="GeneID" id="66309751"/>
<dbReference type="InterPro" id="IPR042236">
    <property type="entry name" value="PI3K_accessory_sf"/>
</dbReference>
<dbReference type="Pfam" id="PF09450">
    <property type="entry name" value="DUF2019"/>
    <property type="match status" value="1"/>
</dbReference>
<accession>A0A108T7A1</accession>
<dbReference type="Gene3D" id="1.25.40.70">
    <property type="entry name" value="Phosphatidylinositol 3-kinase, accessory domain (PIK)"/>
    <property type="match status" value="1"/>
</dbReference>
<proteinExistence type="predicted"/>
<feature type="domain" description="DUF2019" evidence="1">
    <location>
        <begin position="11"/>
        <end position="107"/>
    </location>
</feature>
<dbReference type="SUPFAM" id="SSF48371">
    <property type="entry name" value="ARM repeat"/>
    <property type="match status" value="1"/>
</dbReference>
<evidence type="ECO:0000313" key="2">
    <source>
        <dbReference type="EMBL" id="KAA5410109.1"/>
    </source>
</evidence>
<name>A0A108T7A1_9BACE</name>
<dbReference type="EMBL" id="VVYV01000144">
    <property type="protein sequence ID" value="KAA5410109.1"/>
    <property type="molecule type" value="Genomic_DNA"/>
</dbReference>
<dbReference type="RefSeq" id="WP_007215619.1">
    <property type="nucleotide sequence ID" value="NZ_CABMLT010000015.1"/>
</dbReference>
<sequence length="121" mass="14007">METMKIENVDEALCLFEEAAIKQEEAVRSGKSKIANRNYDKIKSIVIFLKNNKSLGRLAVYYVHPNLSVRAWAASYLLPLYEKESIRVLKEIVNMKTFGSLDAEMTIKEWKNGNLRNFYTL</sequence>
<gene>
    <name evidence="2" type="ORF">F2Y81_29655</name>
</gene>
<reference evidence="2 3" key="1">
    <citation type="journal article" date="2019" name="Nat. Med.">
        <title>A library of human gut bacterial isolates paired with longitudinal multiomics data enables mechanistic microbiome research.</title>
        <authorList>
            <person name="Poyet M."/>
            <person name="Groussin M."/>
            <person name="Gibbons S.M."/>
            <person name="Avila-Pacheco J."/>
            <person name="Jiang X."/>
            <person name="Kearney S.M."/>
            <person name="Perrotta A.R."/>
            <person name="Berdy B."/>
            <person name="Zhao S."/>
            <person name="Lieberman T.D."/>
            <person name="Swanson P.K."/>
            <person name="Smith M."/>
            <person name="Roesemann S."/>
            <person name="Alexander J.E."/>
            <person name="Rich S.A."/>
            <person name="Livny J."/>
            <person name="Vlamakis H."/>
            <person name="Clish C."/>
            <person name="Bullock K."/>
            <person name="Deik A."/>
            <person name="Scott J."/>
            <person name="Pierce K.A."/>
            <person name="Xavier R.J."/>
            <person name="Alm E.J."/>
        </authorList>
    </citation>
    <scope>NUCLEOTIDE SEQUENCE [LARGE SCALE GENOMIC DNA]</scope>
    <source>
        <strain evidence="2 3">BIOML-A6</strain>
    </source>
</reference>